<dbReference type="AlphaFoldDB" id="A0A7C5AM41"/>
<dbReference type="Pfam" id="PF12704">
    <property type="entry name" value="MacB_PCD"/>
    <property type="match status" value="1"/>
</dbReference>
<feature type="domain" description="ABC3 transporter permease C-terminal" evidence="9">
    <location>
        <begin position="279"/>
        <end position="404"/>
    </location>
</feature>
<feature type="transmembrane region" description="Helical" evidence="8">
    <location>
        <begin position="377"/>
        <end position="397"/>
    </location>
</feature>
<evidence type="ECO:0000256" key="5">
    <source>
        <dbReference type="ARBA" id="ARBA00022692"/>
    </source>
</evidence>
<comment type="similarity">
    <text evidence="2">Belongs to the ABC-4 integral membrane protein family. LolC/E subfamily.</text>
</comment>
<dbReference type="InterPro" id="IPR051447">
    <property type="entry name" value="Lipoprotein-release_system"/>
</dbReference>
<evidence type="ECO:0000256" key="6">
    <source>
        <dbReference type="ARBA" id="ARBA00022989"/>
    </source>
</evidence>
<comment type="caution">
    <text evidence="11">The sequence shown here is derived from an EMBL/GenBank/DDBJ whole genome shotgun (WGS) entry which is preliminary data.</text>
</comment>
<dbReference type="InterPro" id="IPR025857">
    <property type="entry name" value="MacB_PCD"/>
</dbReference>
<keyword evidence="7 8" id="KW-0472">Membrane</keyword>
<protein>
    <submittedName>
        <fullName evidence="11">Lipoprotein-releasing ABC transporter permease subunit</fullName>
    </submittedName>
</protein>
<dbReference type="PANTHER" id="PTHR30489:SF0">
    <property type="entry name" value="LIPOPROTEIN-RELEASING SYSTEM TRANSMEMBRANE PROTEIN LOLE"/>
    <property type="match status" value="1"/>
</dbReference>
<keyword evidence="5 8" id="KW-0812">Transmembrane</keyword>
<evidence type="ECO:0000256" key="2">
    <source>
        <dbReference type="ARBA" id="ARBA00005236"/>
    </source>
</evidence>
<evidence type="ECO:0000256" key="4">
    <source>
        <dbReference type="ARBA" id="ARBA00022475"/>
    </source>
</evidence>
<feature type="transmembrane region" description="Helical" evidence="8">
    <location>
        <begin position="275"/>
        <end position="300"/>
    </location>
</feature>
<keyword evidence="11" id="KW-0449">Lipoprotein</keyword>
<gene>
    <name evidence="11" type="ORF">ENW48_07705</name>
</gene>
<dbReference type="EMBL" id="DTKJ01000055">
    <property type="protein sequence ID" value="HGZ12086.1"/>
    <property type="molecule type" value="Genomic_DNA"/>
</dbReference>
<feature type="transmembrane region" description="Helical" evidence="8">
    <location>
        <begin position="320"/>
        <end position="346"/>
    </location>
</feature>
<dbReference type="Pfam" id="PF02687">
    <property type="entry name" value="FtsX"/>
    <property type="match status" value="1"/>
</dbReference>
<dbReference type="GO" id="GO:0044874">
    <property type="term" value="P:lipoprotein localization to outer membrane"/>
    <property type="evidence" value="ECO:0007669"/>
    <property type="project" value="TreeGrafter"/>
</dbReference>
<evidence type="ECO:0000256" key="8">
    <source>
        <dbReference type="SAM" id="Phobius"/>
    </source>
</evidence>
<sequence>MNYFETFVALRLLRGVRRQKGFISLSTTFSIAGVAVGVMALIVVIGVMTGFDEDLKKKILSVNPQIIVLSAGGRVAHYQEVAAKIKSLPGVETVQPYLYTPVMFSTPGTISGGMLRGLDESILRAGGPQGLQVREGSFALLTPALPGEPPPVAVGNELAKRLNLKLGDYFNLFIPRGTLTPMGQMPRLKVFRVAAIFHSGMYEFDNSLVYISLKAIQELLGFGDRVTGLEVTLKDIYAAQEMGKTITAHLGQGFYTRDWIQMNYSLFSALKLEKIAMFVILTLIVLVAAFGIASTLFMMVMRKTKEIAILKSMGATRQSIMRIFVLEGLFIGSLGTGLGLLLGLILCTLLKRYQFIQLPRDVYLISTLPVKVQSLDVALIIGAAVAISFLATLYPAWQASRLDPVEAIRYE</sequence>
<evidence type="ECO:0000256" key="7">
    <source>
        <dbReference type="ARBA" id="ARBA00023136"/>
    </source>
</evidence>
<keyword evidence="3" id="KW-0813">Transport</keyword>
<dbReference type="InterPro" id="IPR011925">
    <property type="entry name" value="LolCE_TM"/>
</dbReference>
<accession>A0A7C5AM41</accession>
<evidence type="ECO:0000256" key="1">
    <source>
        <dbReference type="ARBA" id="ARBA00004651"/>
    </source>
</evidence>
<dbReference type="GO" id="GO:0098797">
    <property type="term" value="C:plasma membrane protein complex"/>
    <property type="evidence" value="ECO:0007669"/>
    <property type="project" value="TreeGrafter"/>
</dbReference>
<dbReference type="NCBIfam" id="TIGR02212">
    <property type="entry name" value="lolCE"/>
    <property type="match status" value="1"/>
</dbReference>
<dbReference type="GO" id="GO:0042953">
    <property type="term" value="P:lipoprotein transport"/>
    <property type="evidence" value="ECO:0007669"/>
    <property type="project" value="InterPro"/>
</dbReference>
<keyword evidence="6 8" id="KW-1133">Transmembrane helix</keyword>
<feature type="transmembrane region" description="Helical" evidence="8">
    <location>
        <begin position="21"/>
        <end position="48"/>
    </location>
</feature>
<evidence type="ECO:0000256" key="3">
    <source>
        <dbReference type="ARBA" id="ARBA00022448"/>
    </source>
</evidence>
<organism evidence="11">
    <name type="scientific">Desulfobacca acetoxidans</name>
    <dbReference type="NCBI Taxonomy" id="60893"/>
    <lineage>
        <taxon>Bacteria</taxon>
        <taxon>Pseudomonadati</taxon>
        <taxon>Thermodesulfobacteriota</taxon>
        <taxon>Desulfobaccia</taxon>
        <taxon>Desulfobaccales</taxon>
        <taxon>Desulfobaccaceae</taxon>
        <taxon>Desulfobacca</taxon>
    </lineage>
</organism>
<evidence type="ECO:0000313" key="11">
    <source>
        <dbReference type="EMBL" id="HGZ12086.1"/>
    </source>
</evidence>
<name>A0A7C5AM41_9BACT</name>
<keyword evidence="4" id="KW-1003">Cell membrane</keyword>
<dbReference type="PANTHER" id="PTHR30489">
    <property type="entry name" value="LIPOPROTEIN-RELEASING SYSTEM TRANSMEMBRANE PROTEIN LOLE"/>
    <property type="match status" value="1"/>
</dbReference>
<comment type="subcellular location">
    <subcellularLocation>
        <location evidence="1">Cell membrane</location>
        <topology evidence="1">Multi-pass membrane protein</topology>
    </subcellularLocation>
</comment>
<reference evidence="11" key="1">
    <citation type="journal article" date="2020" name="mSystems">
        <title>Genome- and Community-Level Interaction Insights into Carbon Utilization and Element Cycling Functions of Hydrothermarchaeota in Hydrothermal Sediment.</title>
        <authorList>
            <person name="Zhou Z."/>
            <person name="Liu Y."/>
            <person name="Xu W."/>
            <person name="Pan J."/>
            <person name="Luo Z.H."/>
            <person name="Li M."/>
        </authorList>
    </citation>
    <scope>NUCLEOTIDE SEQUENCE [LARGE SCALE GENOMIC DNA]</scope>
    <source>
        <strain evidence="11">SpSt-853</strain>
    </source>
</reference>
<dbReference type="InterPro" id="IPR003838">
    <property type="entry name" value="ABC3_permease_C"/>
</dbReference>
<proteinExistence type="inferred from homology"/>
<evidence type="ECO:0000259" key="9">
    <source>
        <dbReference type="Pfam" id="PF02687"/>
    </source>
</evidence>
<evidence type="ECO:0000259" key="10">
    <source>
        <dbReference type="Pfam" id="PF12704"/>
    </source>
</evidence>
<feature type="domain" description="MacB-like periplasmic core" evidence="10">
    <location>
        <begin position="28"/>
        <end position="246"/>
    </location>
</feature>